<dbReference type="InterPro" id="IPR011008">
    <property type="entry name" value="Dimeric_a/b-barrel"/>
</dbReference>
<dbReference type="InterPro" id="IPR051557">
    <property type="entry name" value="NipSnap_domain"/>
</dbReference>
<evidence type="ECO:0000313" key="5">
    <source>
        <dbReference type="Proteomes" id="UP001219901"/>
    </source>
</evidence>
<reference evidence="4" key="2">
    <citation type="journal article" date="2023" name="Nat. Commun.">
        <title>Cultivation of marine bacteria of the SAR202 clade.</title>
        <authorList>
            <person name="Lim Y."/>
            <person name="Seo J.H."/>
            <person name="Giovannoni S.J."/>
            <person name="Kang I."/>
            <person name="Cho J.C."/>
        </authorList>
    </citation>
    <scope>NUCLEOTIDE SEQUENCE</scope>
    <source>
        <strain evidence="4">JH1073</strain>
    </source>
</reference>
<dbReference type="PANTHER" id="PTHR21017:SF17">
    <property type="entry name" value="PROTEIN NIPSNAP"/>
    <property type="match status" value="1"/>
</dbReference>
<dbReference type="Pfam" id="PF07978">
    <property type="entry name" value="NIPSNAP"/>
    <property type="match status" value="2"/>
</dbReference>
<evidence type="ECO:0000256" key="1">
    <source>
        <dbReference type="ARBA" id="ARBA00005291"/>
    </source>
</evidence>
<name>A0AAJ6CT53_9CHLR</name>
<dbReference type="RefSeq" id="WP_342822471.1">
    <property type="nucleotide sequence ID" value="NZ_CP046146.1"/>
</dbReference>
<dbReference type="Proteomes" id="UP001219901">
    <property type="component" value="Chromosome"/>
</dbReference>
<accession>A0AAJ6CT53</accession>
<dbReference type="PANTHER" id="PTHR21017">
    <property type="entry name" value="NIPSNAP-RELATED"/>
    <property type="match status" value="1"/>
</dbReference>
<reference evidence="5 6" key="1">
    <citation type="submission" date="2019-11" db="EMBL/GenBank/DDBJ databases">
        <authorList>
            <person name="Cho J.-C."/>
        </authorList>
    </citation>
    <scope>NUCLEOTIDE SEQUENCE [LARGE SCALE GENOMIC DNA]</scope>
    <source>
        <strain evidence="4 5">JH1073</strain>
        <strain evidence="3 6">JH702</strain>
    </source>
</reference>
<sequence length="204" mass="23456">MIHEFRTYDLKPGSLDQYYANTAPMMEKRLEYSPLVGYFHTEVGPLNRVLHIWEYEDLNQRADVRSKVISDGIWPPPNKGIVENQQVDIFIPAPFLPSFDRERAIGPLFELRVYRYPVGAIPKVYEAWAPKIEARMELAQPVGIWSSDIGGVNQLAHMWAYESFEHRMESRRKFASIGWPPSSGVAPITMQNMLMLAADFSPIQ</sequence>
<comment type="similarity">
    <text evidence="1">Belongs to the NipSnap family.</text>
</comment>
<dbReference type="EMBL" id="WMBE01000001">
    <property type="protein sequence ID" value="MDG0866168.1"/>
    <property type="molecule type" value="Genomic_DNA"/>
</dbReference>
<reference evidence="5" key="3">
    <citation type="submission" date="2023-06" db="EMBL/GenBank/DDBJ databases">
        <title>Pangenomics reveal diversification of enzyme families and niche specialization in globally abundant SAR202 bacteria.</title>
        <authorList>
            <person name="Saw J.H.W."/>
        </authorList>
    </citation>
    <scope>NUCLEOTIDE SEQUENCE [LARGE SCALE GENOMIC DNA]</scope>
    <source>
        <strain evidence="5">JH1073</strain>
    </source>
</reference>
<evidence type="ECO:0000313" key="6">
    <source>
        <dbReference type="Proteomes" id="UP001321249"/>
    </source>
</evidence>
<dbReference type="EMBL" id="CP046147">
    <property type="protein sequence ID" value="WFG39112.1"/>
    <property type="molecule type" value="Genomic_DNA"/>
</dbReference>
<gene>
    <name evidence="3" type="ORF">GKO46_03670</name>
    <name evidence="4" type="ORF">GKO48_05590</name>
</gene>
<organism evidence="4 5">
    <name type="scientific">Candidatus Lucifugimonas marina</name>
    <dbReference type="NCBI Taxonomy" id="3038979"/>
    <lineage>
        <taxon>Bacteria</taxon>
        <taxon>Bacillati</taxon>
        <taxon>Chloroflexota</taxon>
        <taxon>Dehalococcoidia</taxon>
        <taxon>SAR202 cluster</taxon>
        <taxon>Candidatus Lucifugimonadales</taxon>
        <taxon>Candidatus Lucifugimonadaceae</taxon>
        <taxon>Candidatus Lucifugimonas</taxon>
    </lineage>
</organism>
<evidence type="ECO:0000259" key="2">
    <source>
        <dbReference type="Pfam" id="PF07978"/>
    </source>
</evidence>
<dbReference type="Gene3D" id="3.30.70.100">
    <property type="match status" value="2"/>
</dbReference>
<dbReference type="Proteomes" id="UP001321249">
    <property type="component" value="Unassembled WGS sequence"/>
</dbReference>
<dbReference type="AlphaFoldDB" id="A0AAJ6CT53"/>
<feature type="domain" description="NIPSNAP" evidence="2">
    <location>
        <begin position="4"/>
        <end position="97"/>
    </location>
</feature>
<keyword evidence="5" id="KW-1185">Reference proteome</keyword>
<protein>
    <recommendedName>
        <fullName evidence="2">NIPSNAP domain-containing protein</fullName>
    </recommendedName>
</protein>
<dbReference type="InterPro" id="IPR012577">
    <property type="entry name" value="NIPSNAP"/>
</dbReference>
<evidence type="ECO:0000313" key="3">
    <source>
        <dbReference type="EMBL" id="MDG0866168.1"/>
    </source>
</evidence>
<proteinExistence type="inferred from homology"/>
<feature type="domain" description="NIPSNAP" evidence="2">
    <location>
        <begin position="109"/>
        <end position="202"/>
    </location>
</feature>
<evidence type="ECO:0000313" key="4">
    <source>
        <dbReference type="EMBL" id="WFG39112.1"/>
    </source>
</evidence>
<dbReference type="SUPFAM" id="SSF54909">
    <property type="entry name" value="Dimeric alpha+beta barrel"/>
    <property type="match status" value="2"/>
</dbReference>